<accession>A0A8R1HWJ7</accession>
<sequence length="501" mass="57821">MNDEQLVAMVTAIYATGVPIVNQIVMLKNILAHVGQSRMAQSIVAQKSKTQQLSTKEYQLLFDYFQKYDKALDARKLRVKEAEEKEQKKAEERAKKEREKQLEKEKKEKEKEQERVRKEQEKVEERERKEREKREEKERKEREIREAADRKRREEEDRRLAIERIRIQQEDERRKREAQDAVQKELERRARMETEAANALQFLEEDNLMDDVDFVAEQQSRVDQERKKVEEKRAVERQNQIKMMRAKQLEREVVDVPRPTTSSQPEAHEVSRNGNSQQLLNSSEMAKTKFSQNSMDIPSTSTSSFPPAQPPLNQARNSSNFSQKIVKQEPNEHQFDILGAAQEAAGLTPEHSVKKEPVGSPAPGTPKSSAFDQLARLRGRTMSADVRRASEHSGGAQYQTNGNGVMVGQGAFNASSPLHHPPAQQQFFPQETMVVQQQNIPRMSSHHQNSPLNNVSNQMYFANGNGNAQHMQQHVEPSQQQQQQQNVNRRESSLKNRTATK</sequence>
<protein>
    <recommendedName>
        <fullName evidence="4">HUN domain-containing protein</fullName>
    </recommendedName>
</protein>
<evidence type="ECO:0008006" key="4">
    <source>
        <dbReference type="Google" id="ProtNLM"/>
    </source>
</evidence>
<feature type="region of interest" description="Disordered" evidence="1">
    <location>
        <begin position="436"/>
        <end position="501"/>
    </location>
</feature>
<evidence type="ECO:0000313" key="3">
    <source>
        <dbReference type="Proteomes" id="UP000005237"/>
    </source>
</evidence>
<feature type="region of interest" description="Disordered" evidence="1">
    <location>
        <begin position="83"/>
        <end position="156"/>
    </location>
</feature>
<feature type="compositionally biased region" description="Polar residues" evidence="1">
    <location>
        <begin position="436"/>
        <end position="468"/>
    </location>
</feature>
<feature type="region of interest" description="Disordered" evidence="1">
    <location>
        <begin position="383"/>
        <end position="423"/>
    </location>
</feature>
<proteinExistence type="predicted"/>
<dbReference type="Proteomes" id="UP000005237">
    <property type="component" value="Unassembled WGS sequence"/>
</dbReference>
<feature type="region of interest" description="Disordered" evidence="1">
    <location>
        <begin position="239"/>
        <end position="369"/>
    </location>
</feature>
<reference evidence="3" key="1">
    <citation type="submission" date="2010-08" db="EMBL/GenBank/DDBJ databases">
        <authorList>
            <consortium name="Caenorhabditis japonica Sequencing Consortium"/>
            <person name="Wilson R.K."/>
        </authorList>
    </citation>
    <scope>NUCLEOTIDE SEQUENCE [LARGE SCALE GENOMIC DNA]</scope>
    <source>
        <strain evidence="3">DF5081</strain>
    </source>
</reference>
<feature type="compositionally biased region" description="Polar residues" evidence="1">
    <location>
        <begin position="272"/>
        <end position="325"/>
    </location>
</feature>
<reference evidence="2" key="2">
    <citation type="submission" date="2022-06" db="UniProtKB">
        <authorList>
            <consortium name="EnsemblMetazoa"/>
        </authorList>
    </citation>
    <scope>IDENTIFICATION</scope>
    <source>
        <strain evidence="2">DF5081</strain>
    </source>
</reference>
<dbReference type="EnsemblMetazoa" id="CJA10670.1">
    <property type="protein sequence ID" value="CJA10670.1"/>
    <property type="gene ID" value="WBGene00129874"/>
</dbReference>
<keyword evidence="3" id="KW-1185">Reference proteome</keyword>
<feature type="compositionally biased region" description="Basic and acidic residues" evidence="1">
    <location>
        <begin position="326"/>
        <end position="335"/>
    </location>
</feature>
<organism evidence="2 3">
    <name type="scientific">Caenorhabditis japonica</name>
    <dbReference type="NCBI Taxonomy" id="281687"/>
    <lineage>
        <taxon>Eukaryota</taxon>
        <taxon>Metazoa</taxon>
        <taxon>Ecdysozoa</taxon>
        <taxon>Nematoda</taxon>
        <taxon>Chromadorea</taxon>
        <taxon>Rhabditida</taxon>
        <taxon>Rhabditina</taxon>
        <taxon>Rhabditomorpha</taxon>
        <taxon>Rhabditoidea</taxon>
        <taxon>Rhabditidae</taxon>
        <taxon>Peloderinae</taxon>
        <taxon>Caenorhabditis</taxon>
    </lineage>
</organism>
<evidence type="ECO:0000256" key="1">
    <source>
        <dbReference type="SAM" id="MobiDB-lite"/>
    </source>
</evidence>
<dbReference type="AlphaFoldDB" id="A0A8R1HWJ7"/>
<evidence type="ECO:0000313" key="2">
    <source>
        <dbReference type="EnsemblMetazoa" id="CJA10670.1"/>
    </source>
</evidence>
<name>A0A8R1HWJ7_CAEJA</name>
<feature type="compositionally biased region" description="Low complexity" evidence="1">
    <location>
        <begin position="469"/>
        <end position="487"/>
    </location>
</feature>